<dbReference type="Pfam" id="PF17648">
    <property type="entry name" value="Luciferase"/>
    <property type="match status" value="1"/>
</dbReference>
<keyword evidence="4" id="KW-1185">Reference proteome</keyword>
<dbReference type="InterPro" id="IPR048273">
    <property type="entry name" value="Luciferase"/>
</dbReference>
<dbReference type="STRING" id="1073090.A0A1L9S5V3"/>
<proteinExistence type="predicted"/>
<reference evidence="4" key="1">
    <citation type="journal article" date="2017" name="Genome Biol.">
        <title>Comparative genomics reveals high biological diversity and specific adaptations in the industrially and medically important fungal genus Aspergillus.</title>
        <authorList>
            <person name="de Vries R.P."/>
            <person name="Riley R."/>
            <person name="Wiebenga A."/>
            <person name="Aguilar-Osorio G."/>
            <person name="Amillis S."/>
            <person name="Uchima C.A."/>
            <person name="Anderluh G."/>
            <person name="Asadollahi M."/>
            <person name="Askin M."/>
            <person name="Barry K."/>
            <person name="Battaglia E."/>
            <person name="Bayram O."/>
            <person name="Benocci T."/>
            <person name="Braus-Stromeyer S.A."/>
            <person name="Caldana C."/>
            <person name="Canovas D."/>
            <person name="Cerqueira G.C."/>
            <person name="Chen F."/>
            <person name="Chen W."/>
            <person name="Choi C."/>
            <person name="Clum A."/>
            <person name="Dos Santos R.A."/>
            <person name="Damasio A.R."/>
            <person name="Diallinas G."/>
            <person name="Emri T."/>
            <person name="Fekete E."/>
            <person name="Flipphi M."/>
            <person name="Freyberg S."/>
            <person name="Gallo A."/>
            <person name="Gournas C."/>
            <person name="Habgood R."/>
            <person name="Hainaut M."/>
            <person name="Harispe M.L."/>
            <person name="Henrissat B."/>
            <person name="Hilden K.S."/>
            <person name="Hope R."/>
            <person name="Hossain A."/>
            <person name="Karabika E."/>
            <person name="Karaffa L."/>
            <person name="Karanyi Z."/>
            <person name="Krasevec N."/>
            <person name="Kuo A."/>
            <person name="Kusch H."/>
            <person name="LaButti K."/>
            <person name="Lagendijk E.L."/>
            <person name="Lapidus A."/>
            <person name="Levasseur A."/>
            <person name="Lindquist E."/>
            <person name="Lipzen A."/>
            <person name="Logrieco A.F."/>
            <person name="MacCabe A."/>
            <person name="Maekelae M.R."/>
            <person name="Malavazi I."/>
            <person name="Melin P."/>
            <person name="Meyer V."/>
            <person name="Mielnichuk N."/>
            <person name="Miskei M."/>
            <person name="Molnar A.P."/>
            <person name="Mule G."/>
            <person name="Ngan C.Y."/>
            <person name="Orejas M."/>
            <person name="Orosz E."/>
            <person name="Ouedraogo J.P."/>
            <person name="Overkamp K.M."/>
            <person name="Park H.-S."/>
            <person name="Perrone G."/>
            <person name="Piumi F."/>
            <person name="Punt P.J."/>
            <person name="Ram A.F."/>
            <person name="Ramon A."/>
            <person name="Rauscher S."/>
            <person name="Record E."/>
            <person name="Riano-Pachon D.M."/>
            <person name="Robert V."/>
            <person name="Roehrig J."/>
            <person name="Ruller R."/>
            <person name="Salamov A."/>
            <person name="Salih N.S."/>
            <person name="Samson R.A."/>
            <person name="Sandor E."/>
            <person name="Sanguinetti M."/>
            <person name="Schuetze T."/>
            <person name="Sepcic K."/>
            <person name="Shelest E."/>
            <person name="Sherlock G."/>
            <person name="Sophianopoulou V."/>
            <person name="Squina F.M."/>
            <person name="Sun H."/>
            <person name="Susca A."/>
            <person name="Todd R.B."/>
            <person name="Tsang A."/>
            <person name="Unkles S.E."/>
            <person name="van de Wiele N."/>
            <person name="van Rossen-Uffink D."/>
            <person name="Oliveira J.V."/>
            <person name="Vesth T.C."/>
            <person name="Visser J."/>
            <person name="Yu J.-H."/>
            <person name="Zhou M."/>
            <person name="Andersen M.R."/>
            <person name="Archer D.B."/>
            <person name="Baker S.E."/>
            <person name="Benoit I."/>
            <person name="Brakhage A.A."/>
            <person name="Braus G.H."/>
            <person name="Fischer R."/>
            <person name="Frisvad J.C."/>
            <person name="Goldman G.H."/>
            <person name="Houbraken J."/>
            <person name="Oakley B."/>
            <person name="Pocsi I."/>
            <person name="Scazzocchio C."/>
            <person name="Seiboth B."/>
            <person name="vanKuyk P.A."/>
            <person name="Wortman J."/>
            <person name="Dyer P.S."/>
            <person name="Grigoriev I.V."/>
        </authorList>
    </citation>
    <scope>NUCLEOTIDE SEQUENCE [LARGE SCALE GENOMIC DNA]</scope>
    <source>
        <strain evidence="4">CBS 506.65</strain>
    </source>
</reference>
<dbReference type="PANTHER" id="PTHR38695">
    <property type="entry name" value="AMINO ACID PERMEASE_ SLC12A DOMAIN-CONTAINING PROTEIN"/>
    <property type="match status" value="1"/>
</dbReference>
<dbReference type="InterPro" id="IPR040841">
    <property type="entry name" value="Luciferase_dom"/>
</dbReference>
<dbReference type="AlphaFoldDB" id="A0A1L9S5V3"/>
<dbReference type="GeneID" id="34616567"/>
<organism evidence="3 4">
    <name type="scientific">Penicilliopsis zonata CBS 506.65</name>
    <dbReference type="NCBI Taxonomy" id="1073090"/>
    <lineage>
        <taxon>Eukaryota</taxon>
        <taxon>Fungi</taxon>
        <taxon>Dikarya</taxon>
        <taxon>Ascomycota</taxon>
        <taxon>Pezizomycotina</taxon>
        <taxon>Eurotiomycetes</taxon>
        <taxon>Eurotiomycetidae</taxon>
        <taxon>Eurotiales</taxon>
        <taxon>Aspergillaceae</taxon>
        <taxon>Penicilliopsis</taxon>
    </lineage>
</organism>
<dbReference type="VEuPathDB" id="FungiDB:ASPZODRAFT_76577"/>
<sequence length="263" mass="29586">MNRLNDVYAALVQLVRRNPQLTAATATTALLACSLQLYRDYNLFLSYGPGGPPHNVYGWLLSRFLVTPFSWNMFSTTMYDTSIRRGETESYLETPLPKRKGERPRVGPHAIPQRQMDQFPPDQMRGELMSSFMALASSNKESVRISPSNLERHTEAMWLADCIQPTPSAARWTNGEFAHIHATGDHSLHVVLSPADAKQVLAAGWGQRHALMGWGSLVSYAPNLLHMPTGYVLVYAPRDEEELQLVLRIVKASMRFMTGREVN</sequence>
<gene>
    <name evidence="3" type="ORF">ASPZODRAFT_76577</name>
</gene>
<feature type="region of interest" description="Disordered" evidence="1">
    <location>
        <begin position="95"/>
        <end position="119"/>
    </location>
</feature>
<name>A0A1L9S5V3_9EURO</name>
<accession>A0A1L9S5V3</accession>
<dbReference type="OrthoDB" id="5358398at2759"/>
<dbReference type="PANTHER" id="PTHR38695:SF1">
    <property type="entry name" value="AMINO ACID PERMEASE_ SLC12A DOMAIN-CONTAINING PROTEIN"/>
    <property type="match status" value="1"/>
</dbReference>
<protein>
    <recommendedName>
        <fullName evidence="2">Luciferase domain-containing protein</fullName>
    </recommendedName>
</protein>
<evidence type="ECO:0000313" key="4">
    <source>
        <dbReference type="Proteomes" id="UP000184188"/>
    </source>
</evidence>
<dbReference type="RefSeq" id="XP_022577056.1">
    <property type="nucleotide sequence ID" value="XM_022730103.1"/>
</dbReference>
<dbReference type="Proteomes" id="UP000184188">
    <property type="component" value="Unassembled WGS sequence"/>
</dbReference>
<evidence type="ECO:0000256" key="1">
    <source>
        <dbReference type="SAM" id="MobiDB-lite"/>
    </source>
</evidence>
<evidence type="ECO:0000259" key="2">
    <source>
        <dbReference type="Pfam" id="PF17648"/>
    </source>
</evidence>
<dbReference type="EMBL" id="KV878358">
    <property type="protein sequence ID" value="OJJ42546.1"/>
    <property type="molecule type" value="Genomic_DNA"/>
</dbReference>
<evidence type="ECO:0000313" key="3">
    <source>
        <dbReference type="EMBL" id="OJJ42546.1"/>
    </source>
</evidence>
<dbReference type="PROSITE" id="PS51257">
    <property type="entry name" value="PROKAR_LIPOPROTEIN"/>
    <property type="match status" value="1"/>
</dbReference>
<feature type="domain" description="Luciferase" evidence="2">
    <location>
        <begin position="174"/>
        <end position="253"/>
    </location>
</feature>